<evidence type="ECO:0000256" key="3">
    <source>
        <dbReference type="ARBA" id="ARBA00022989"/>
    </source>
</evidence>
<comment type="caution">
    <text evidence="6">The sequence shown here is derived from an EMBL/GenBank/DDBJ whole genome shotgun (WGS) entry which is preliminary data.</text>
</comment>
<keyword evidence="4 5" id="KW-0472">Membrane</keyword>
<evidence type="ECO:0000313" key="7">
    <source>
        <dbReference type="Proteomes" id="UP001374579"/>
    </source>
</evidence>
<dbReference type="InterPro" id="IPR004031">
    <property type="entry name" value="PMP22/EMP/MP20/Claudin"/>
</dbReference>
<keyword evidence="2 5" id="KW-0812">Transmembrane</keyword>
<dbReference type="GO" id="GO:0005886">
    <property type="term" value="C:plasma membrane"/>
    <property type="evidence" value="ECO:0007669"/>
    <property type="project" value="TreeGrafter"/>
</dbReference>
<dbReference type="AlphaFoldDB" id="A0AAN9AS17"/>
<reference evidence="6 7" key="1">
    <citation type="submission" date="2024-02" db="EMBL/GenBank/DDBJ databases">
        <title>Chromosome-scale genome assembly of the rough periwinkle Littorina saxatilis.</title>
        <authorList>
            <person name="De Jode A."/>
            <person name="Faria R."/>
            <person name="Formenti G."/>
            <person name="Sims Y."/>
            <person name="Smith T.P."/>
            <person name="Tracey A."/>
            <person name="Wood J.M.D."/>
            <person name="Zagrodzka Z.B."/>
            <person name="Johannesson K."/>
            <person name="Butlin R.K."/>
            <person name="Leder E.H."/>
        </authorList>
    </citation>
    <scope>NUCLEOTIDE SEQUENCE [LARGE SCALE GENOMIC DNA]</scope>
    <source>
        <strain evidence="6">Snail1</strain>
        <tissue evidence="6">Muscle</tissue>
    </source>
</reference>
<comment type="subcellular location">
    <subcellularLocation>
        <location evidence="1">Membrane</location>
        <topology evidence="1">Multi-pass membrane protein</topology>
    </subcellularLocation>
</comment>
<name>A0AAN9AS17_9CAEN</name>
<evidence type="ECO:0000256" key="5">
    <source>
        <dbReference type="SAM" id="Phobius"/>
    </source>
</evidence>
<keyword evidence="7" id="KW-1185">Reference proteome</keyword>
<evidence type="ECO:0000256" key="1">
    <source>
        <dbReference type="ARBA" id="ARBA00004141"/>
    </source>
</evidence>
<gene>
    <name evidence="6" type="ORF">V1264_009729</name>
</gene>
<feature type="transmembrane region" description="Helical" evidence="5">
    <location>
        <begin position="7"/>
        <end position="34"/>
    </location>
</feature>
<dbReference type="PANTHER" id="PTHR10671">
    <property type="entry name" value="EPITHELIAL MEMBRANE PROTEIN-RELATED"/>
    <property type="match status" value="1"/>
</dbReference>
<feature type="transmembrane region" description="Helical" evidence="5">
    <location>
        <begin position="96"/>
        <end position="119"/>
    </location>
</feature>
<dbReference type="PANTHER" id="PTHR10671:SF108">
    <property type="entry name" value="CLAUDIN FAMILY PROTEIN-RELATED"/>
    <property type="match status" value="1"/>
</dbReference>
<feature type="transmembrane region" description="Helical" evidence="5">
    <location>
        <begin position="69"/>
        <end position="89"/>
    </location>
</feature>
<keyword evidence="3 5" id="KW-1133">Transmembrane helix</keyword>
<organism evidence="6 7">
    <name type="scientific">Littorina saxatilis</name>
    <dbReference type="NCBI Taxonomy" id="31220"/>
    <lineage>
        <taxon>Eukaryota</taxon>
        <taxon>Metazoa</taxon>
        <taxon>Spiralia</taxon>
        <taxon>Lophotrochozoa</taxon>
        <taxon>Mollusca</taxon>
        <taxon>Gastropoda</taxon>
        <taxon>Caenogastropoda</taxon>
        <taxon>Littorinimorpha</taxon>
        <taxon>Littorinoidea</taxon>
        <taxon>Littorinidae</taxon>
        <taxon>Littorina</taxon>
    </lineage>
</organism>
<dbReference type="Pfam" id="PF00822">
    <property type="entry name" value="PMP22_Claudin"/>
    <property type="match status" value="1"/>
</dbReference>
<accession>A0AAN9AS17</accession>
<evidence type="ECO:0000256" key="2">
    <source>
        <dbReference type="ARBA" id="ARBA00022692"/>
    </source>
</evidence>
<proteinExistence type="predicted"/>
<evidence type="ECO:0000256" key="4">
    <source>
        <dbReference type="ARBA" id="ARBA00023136"/>
    </source>
</evidence>
<evidence type="ECO:0000313" key="6">
    <source>
        <dbReference type="EMBL" id="KAK7092130.1"/>
    </source>
</evidence>
<feature type="transmembrane region" description="Helical" evidence="5">
    <location>
        <begin position="131"/>
        <end position="154"/>
    </location>
</feature>
<dbReference type="InterPro" id="IPR050579">
    <property type="entry name" value="PMP-22/EMP/MP20-like"/>
</dbReference>
<protein>
    <submittedName>
        <fullName evidence="6">Uncharacterized protein</fullName>
    </submittedName>
</protein>
<sequence>MGFKMPHITVIIGVVCMGVALLFQIVGVATAGWLTQNTVGYGLWSVCDDNGNCVDYTIIPDWFDAVRTFGILGLLVIIGAVVVGVLIMFMENQHLALIAAVISFVAAVCLLIEFAVFAGEHEEIFGSTLDYGYSFALTIVAFLLCLAGGVCFFLPKVLG</sequence>
<dbReference type="Gene3D" id="1.20.140.150">
    <property type="match status" value="1"/>
</dbReference>
<dbReference type="EMBL" id="JBAMIC010000022">
    <property type="protein sequence ID" value="KAK7092130.1"/>
    <property type="molecule type" value="Genomic_DNA"/>
</dbReference>
<dbReference type="Proteomes" id="UP001374579">
    <property type="component" value="Unassembled WGS sequence"/>
</dbReference>